<dbReference type="CDD" id="cd00077">
    <property type="entry name" value="HDc"/>
    <property type="match status" value="1"/>
</dbReference>
<proteinExistence type="predicted"/>
<dbReference type="Proteomes" id="UP001147653">
    <property type="component" value="Unassembled WGS sequence"/>
</dbReference>
<evidence type="ECO:0000259" key="1">
    <source>
        <dbReference type="PROSITE" id="PS51831"/>
    </source>
</evidence>
<dbReference type="Gene3D" id="1.10.3210.10">
    <property type="entry name" value="Hypothetical protein af1432"/>
    <property type="match status" value="2"/>
</dbReference>
<dbReference type="Pfam" id="PF13487">
    <property type="entry name" value="HD_5"/>
    <property type="match status" value="2"/>
</dbReference>
<feature type="domain" description="HD-GYP" evidence="2">
    <location>
        <begin position="1"/>
        <end position="236"/>
    </location>
</feature>
<evidence type="ECO:0000313" key="4">
    <source>
        <dbReference type="Proteomes" id="UP001147653"/>
    </source>
</evidence>
<dbReference type="InterPro" id="IPR037522">
    <property type="entry name" value="HD_GYP_dom"/>
</dbReference>
<evidence type="ECO:0000259" key="2">
    <source>
        <dbReference type="PROSITE" id="PS51832"/>
    </source>
</evidence>
<dbReference type="InterPro" id="IPR003607">
    <property type="entry name" value="HD/PDEase_dom"/>
</dbReference>
<feature type="domain" description="HD-GYP" evidence="2">
    <location>
        <begin position="254"/>
        <end position="445"/>
    </location>
</feature>
<dbReference type="RefSeq" id="WP_270023916.1">
    <property type="nucleotide sequence ID" value="NZ_JAPDDP010000006.1"/>
</dbReference>
<evidence type="ECO:0000313" key="3">
    <source>
        <dbReference type="EMBL" id="MDA0179619.1"/>
    </source>
</evidence>
<reference evidence="3" key="1">
    <citation type="submission" date="2022-10" db="EMBL/GenBank/DDBJ databases">
        <title>The WGS of Solirubrobacter phytolaccae KCTC 29190.</title>
        <authorList>
            <person name="Jiang Z."/>
        </authorList>
    </citation>
    <scope>NUCLEOTIDE SEQUENCE</scope>
    <source>
        <strain evidence="3">KCTC 29190</strain>
    </source>
</reference>
<feature type="domain" description="HD" evidence="1">
    <location>
        <begin position="276"/>
        <end position="398"/>
    </location>
</feature>
<dbReference type="SUPFAM" id="SSF109604">
    <property type="entry name" value="HD-domain/PDEase-like"/>
    <property type="match status" value="2"/>
</dbReference>
<accession>A0A9X3N794</accession>
<gene>
    <name evidence="3" type="ORF">OJ997_04870</name>
</gene>
<dbReference type="InterPro" id="IPR006674">
    <property type="entry name" value="HD_domain"/>
</dbReference>
<dbReference type="PANTHER" id="PTHR43155">
    <property type="entry name" value="CYCLIC DI-GMP PHOSPHODIESTERASE PA4108-RELATED"/>
    <property type="match status" value="1"/>
</dbReference>
<sequence>MEVRLSEIISALSYALDVTEGQPAGHAARSCAIGMRIAKVAGVCDDELSSLYYALLLKDAGCSANAGTVYELFGSDDRAFKRDRKRTDYRSTRVNAATAFRATLPDASLLTRLRRFGGFAFGGDTTDRLVAIRCERGADIARMIDLPESTAAAILALDEHWDGGGAPFGRAGAEIPIAARVMGLAQAVEIHLAHRGLDAALDMAAERAGRWFDPELVAALLSTRSDRAFWDSLGGDAVEVSKAFEPADRVLMTDEDGLDRVAEAFATVVDAKSPFTGRHSVGVARISVGVAETLGLAPETTRDLRRAALLHDLGKLGVANTVLDKPGKLDEEEWAAMRRHAELTIRILERVPPFRHFALDAGAHHERLDGRGYHLGLTAEQLGWMPRILAVADVFEALTADRPYRDALGPDEALAIMRRESGTAFSSEHFTALESWAQTHAAVAA</sequence>
<dbReference type="AlphaFoldDB" id="A0A9X3N794"/>
<dbReference type="PROSITE" id="PS51831">
    <property type="entry name" value="HD"/>
    <property type="match status" value="1"/>
</dbReference>
<name>A0A9X3N794_9ACTN</name>
<keyword evidence="4" id="KW-1185">Reference proteome</keyword>
<comment type="caution">
    <text evidence="3">The sequence shown here is derived from an EMBL/GenBank/DDBJ whole genome shotgun (WGS) entry which is preliminary data.</text>
</comment>
<dbReference type="SMART" id="SM00471">
    <property type="entry name" value="HDc"/>
    <property type="match status" value="1"/>
</dbReference>
<dbReference type="PANTHER" id="PTHR43155:SF2">
    <property type="entry name" value="CYCLIC DI-GMP PHOSPHODIESTERASE PA4108"/>
    <property type="match status" value="1"/>
</dbReference>
<dbReference type="EMBL" id="JAPDDP010000006">
    <property type="protein sequence ID" value="MDA0179619.1"/>
    <property type="molecule type" value="Genomic_DNA"/>
</dbReference>
<dbReference type="PROSITE" id="PS51832">
    <property type="entry name" value="HD_GYP"/>
    <property type="match status" value="2"/>
</dbReference>
<organism evidence="3 4">
    <name type="scientific">Solirubrobacter phytolaccae</name>
    <dbReference type="NCBI Taxonomy" id="1404360"/>
    <lineage>
        <taxon>Bacteria</taxon>
        <taxon>Bacillati</taxon>
        <taxon>Actinomycetota</taxon>
        <taxon>Thermoleophilia</taxon>
        <taxon>Solirubrobacterales</taxon>
        <taxon>Solirubrobacteraceae</taxon>
        <taxon>Solirubrobacter</taxon>
    </lineage>
</organism>
<protein>
    <submittedName>
        <fullName evidence="3">HD domain-containing protein</fullName>
    </submittedName>
</protein>